<dbReference type="InterPro" id="IPR036179">
    <property type="entry name" value="Ig-like_dom_sf"/>
</dbReference>
<keyword evidence="2" id="KW-0393">Immunoglobulin domain</keyword>
<keyword evidence="1" id="KW-0677">Repeat</keyword>
<evidence type="ECO:0000256" key="1">
    <source>
        <dbReference type="ARBA" id="ARBA00022737"/>
    </source>
</evidence>
<dbReference type="SMART" id="SM00409">
    <property type="entry name" value="IG"/>
    <property type="match status" value="5"/>
</dbReference>
<dbReference type="InterPro" id="IPR013098">
    <property type="entry name" value="Ig_I-set"/>
</dbReference>
<dbReference type="Pfam" id="PF07679">
    <property type="entry name" value="I-set"/>
    <property type="match status" value="5"/>
</dbReference>
<evidence type="ECO:0000259" key="4">
    <source>
        <dbReference type="PROSITE" id="PS50853"/>
    </source>
</evidence>
<dbReference type="InterPro" id="IPR013783">
    <property type="entry name" value="Ig-like_fold"/>
</dbReference>
<feature type="domain" description="Ig-like" evidence="3">
    <location>
        <begin position="1098"/>
        <end position="1186"/>
    </location>
</feature>
<dbReference type="PRINTS" id="PR00014">
    <property type="entry name" value="FNTYPEIII"/>
</dbReference>
<dbReference type="GO" id="GO:0005737">
    <property type="term" value="C:cytoplasm"/>
    <property type="evidence" value="ECO:0007669"/>
    <property type="project" value="UniProtKB-SubCell"/>
</dbReference>
<evidence type="ECO:0000256" key="2">
    <source>
        <dbReference type="ARBA" id="ARBA00023319"/>
    </source>
</evidence>
<feature type="domain" description="Fibronectin type-III" evidence="4">
    <location>
        <begin position="592"/>
        <end position="689"/>
    </location>
</feature>
<dbReference type="InterPro" id="IPR003599">
    <property type="entry name" value="Ig_sub"/>
</dbReference>
<feature type="domain" description="Ig-like" evidence="3">
    <location>
        <begin position="37"/>
        <end position="129"/>
    </location>
</feature>
<reference evidence="5" key="2">
    <citation type="submission" date="2025-09" db="UniProtKB">
        <authorList>
            <consortium name="Ensembl"/>
        </authorList>
    </citation>
    <scope>IDENTIFICATION</scope>
</reference>
<dbReference type="AlphaFoldDB" id="A0A8C4ZL36"/>
<keyword evidence="6" id="KW-1185">Reference proteome</keyword>
<dbReference type="InterPro" id="IPR036116">
    <property type="entry name" value="FN3_sf"/>
</dbReference>
<organism evidence="5 6">
    <name type="scientific">Gadus morhua</name>
    <name type="common">Atlantic cod</name>
    <dbReference type="NCBI Taxonomy" id="8049"/>
    <lineage>
        <taxon>Eukaryota</taxon>
        <taxon>Metazoa</taxon>
        <taxon>Chordata</taxon>
        <taxon>Craniata</taxon>
        <taxon>Vertebrata</taxon>
        <taxon>Euteleostomi</taxon>
        <taxon>Actinopterygii</taxon>
        <taxon>Neopterygii</taxon>
        <taxon>Teleostei</taxon>
        <taxon>Neoteleostei</taxon>
        <taxon>Acanthomorphata</taxon>
        <taxon>Zeiogadaria</taxon>
        <taxon>Gadariae</taxon>
        <taxon>Gadiformes</taxon>
        <taxon>Gadoidei</taxon>
        <taxon>Gadidae</taxon>
        <taxon>Gadus</taxon>
    </lineage>
</organism>
<dbReference type="Ensembl" id="ENSGMOT00000016474.2">
    <property type="protein sequence ID" value="ENSGMOP00000016064.2"/>
    <property type="gene ID" value="ENSGMOG00000014996.2"/>
</dbReference>
<proteinExistence type="predicted"/>
<protein>
    <submittedName>
        <fullName evidence="5">Immunoglobulin like and fibronectin type III domain containing 1, tandem duplicate 2</fullName>
    </submittedName>
</protein>
<dbReference type="InterPro" id="IPR040849">
    <property type="entry name" value="MyBP-C_THB"/>
</dbReference>
<dbReference type="Pfam" id="PF18362">
    <property type="entry name" value="THB"/>
    <property type="match status" value="1"/>
</dbReference>
<dbReference type="SMART" id="SM00060">
    <property type="entry name" value="FN3"/>
    <property type="match status" value="4"/>
</dbReference>
<dbReference type="PROSITE" id="PS50835">
    <property type="entry name" value="IG_LIKE"/>
    <property type="match status" value="5"/>
</dbReference>
<dbReference type="PANTHER" id="PTHR13817">
    <property type="entry name" value="TITIN"/>
    <property type="match status" value="1"/>
</dbReference>
<dbReference type="CDD" id="cd00063">
    <property type="entry name" value="FN3"/>
    <property type="match status" value="4"/>
</dbReference>
<evidence type="ECO:0000313" key="6">
    <source>
        <dbReference type="Proteomes" id="UP000694546"/>
    </source>
</evidence>
<dbReference type="GeneTree" id="ENSGT00940000160123"/>
<dbReference type="InterPro" id="IPR003598">
    <property type="entry name" value="Ig_sub2"/>
</dbReference>
<evidence type="ECO:0000259" key="3">
    <source>
        <dbReference type="PROSITE" id="PS50835"/>
    </source>
</evidence>
<dbReference type="SUPFAM" id="SSF49265">
    <property type="entry name" value="Fibronectin type III"/>
    <property type="match status" value="3"/>
</dbReference>
<dbReference type="InterPro" id="IPR003961">
    <property type="entry name" value="FN3_dom"/>
</dbReference>
<feature type="domain" description="Ig-like" evidence="3">
    <location>
        <begin position="403"/>
        <end position="442"/>
    </location>
</feature>
<feature type="domain" description="Ig-like" evidence="3">
    <location>
        <begin position="894"/>
        <end position="984"/>
    </location>
</feature>
<dbReference type="InterPro" id="IPR007110">
    <property type="entry name" value="Ig-like_dom"/>
</dbReference>
<dbReference type="Pfam" id="PF00041">
    <property type="entry name" value="fn3"/>
    <property type="match status" value="3"/>
</dbReference>
<dbReference type="SUPFAM" id="SSF48726">
    <property type="entry name" value="Immunoglobulin"/>
    <property type="match status" value="6"/>
</dbReference>
<accession>A0A8C4ZL36</accession>
<dbReference type="Gene3D" id="2.60.40.10">
    <property type="entry name" value="Immunoglobulins"/>
    <property type="match status" value="11"/>
</dbReference>
<dbReference type="SMART" id="SM00408">
    <property type="entry name" value="IGc2"/>
    <property type="match status" value="3"/>
</dbReference>
<evidence type="ECO:0000313" key="5">
    <source>
        <dbReference type="Ensembl" id="ENSGMOP00000016064.2"/>
    </source>
</evidence>
<feature type="domain" description="Fibronectin type-III" evidence="4">
    <location>
        <begin position="989"/>
        <end position="1082"/>
    </location>
</feature>
<dbReference type="PROSITE" id="PS50853">
    <property type="entry name" value="FN3"/>
    <property type="match status" value="4"/>
</dbReference>
<feature type="domain" description="Ig-like" evidence="3">
    <location>
        <begin position="300"/>
        <end position="387"/>
    </location>
</feature>
<dbReference type="InterPro" id="IPR050964">
    <property type="entry name" value="Striated_Muscle_Regulatory"/>
</dbReference>
<feature type="domain" description="Fibronectin type-III" evidence="4">
    <location>
        <begin position="790"/>
        <end position="891"/>
    </location>
</feature>
<sequence length="1198" mass="132425">MTSKMTIYILAIKKTSRVPGATVTQFMEIVPLGKSTPDFSRKPMPMKVQEGKNSGGAYVVMVLGNPSPAVVWTRLKCPVLDPEVYKTRYDPRGKEHILEMLKVQVDQADTYKCIVTNDYGEAVVTVTLNVVAAAGAPLDFRKIKKQLPPQKEGEIDPKLLELLLSAPKKDYERICFEFGVTDFRWLLKRLNQLKKEREDEQAKVPEIDFLPIEVKPNGRAEFELDMKLSDPNSKIELFKDGELVPYGMDETSKPRLEVTGTKYLFSINDPQQDDAGFYQVDVGEANMLSTDFKGNRSRLPDVDFNSKLQNTKATENQDAVFQCVLTAPMNYITWSTQDASLRHGDKYDVTVSEDKLTHTLRVKGCAVADAGVYFAIAGIMRSSASLTVEGTTAAAVGQSGPDPGVRFVSGLSDTAANVGERAELSCKLSSDTAKGCWYKNGKLVSRGSGVFSTRVQPGPALPHTSHLPTIQARTGYGVGWSSYVFFHVTDPPRIDLDALGRFSKPVIVRAGETAEWKLPFSGGDPLTVQWFKEDEELLPGLTVRMETSSTGSQLRLTKCQRKDGGEVKIKIKNAFGTIEAVSKLIVLDKPTPPQGPVDVLECSPGSVAFKWKPPKDDGGCPVTGYILERQQVGRNKWTGLGEVPGGTPSYRDSDVDPGRRYCYRIRAKNSEGVSEFLETEDISAGVLRESACYPGSPSAPKVVSAFKECINLTWFPPCDTGGSDIVGYNLEKRKTGSNHWSLVNPGGPIKVKDVFEGAAYQFRVTAINLSGAGEPSLPCEPVYARDPMKPPGKVIELKLTSSNYTTFSLAWTKPKEVEGVAGEAHGYYVEIRPIEELEWSRCNNNPVSLTSFTVLGLKAMAAYWVRVIATNYGGDGEPQGFDNYIIAMPPPVRPRFKDKNMKSFLVVKLGNTVRVNINFEACPLPEVIWLKDGVPVSKHVTITNSDSGSQLLIPMSERSDTGVYTILLKNMVGQETFNVEIRVTDDPKAPGPVELEQNVPGTLTLCWMPSPDEKRDDRLSYVVAMKDSHKQTWRTVTENLFNHRCTVTVLPGREYYFRVFAKNDMGLSSPVDTFPLPNSAPFKLDPPEFKSRDLQASPSFTVPLKQRTAPRGYECHMSCAVSGDPRPHVTWYRNNVSLNTNTNYHVTCVRGVCTLLILKVGPKDSGEYKVVVDNPLGTAECSMMLNVRGKAKNFKYQH</sequence>
<reference evidence="5" key="1">
    <citation type="submission" date="2025-08" db="UniProtKB">
        <authorList>
            <consortium name="Ensembl"/>
        </authorList>
    </citation>
    <scope>IDENTIFICATION</scope>
</reference>
<feature type="domain" description="Fibronectin type-III" evidence="4">
    <location>
        <begin position="696"/>
        <end position="787"/>
    </location>
</feature>
<dbReference type="Proteomes" id="UP000694546">
    <property type="component" value="Chromosome 13"/>
</dbReference>
<name>A0A8C4ZL36_GADMO</name>
<dbReference type="OMA" id="KAMASYW"/>
<dbReference type="PANTHER" id="PTHR13817:SF181">
    <property type="entry name" value="IMMUNOGLOBULIN-LIKE AND FIBRONECTIN TYPE III DOMAIN-CONTAINING PROTEIN 1"/>
    <property type="match status" value="1"/>
</dbReference>